<comment type="caution">
    <text evidence="4">The sequence shown here is derived from an EMBL/GenBank/DDBJ whole genome shotgun (WGS) entry which is preliminary data.</text>
</comment>
<keyword evidence="5" id="KW-1185">Reference proteome</keyword>
<sequence length="569" mass="63183">MNKKHDKGSADADDTMDAVGGQNLLGEMRLSELQDAGIRLWLQALKQPALVADEGFKLYAQLAGIMLRGPSGTDLTAGDKRFTDPSWRQSGFYTRLLEAHKAWSQSLQNYADRAGFDERETRRAKFLLMQVSEAFAPTNFLFGNPAALKRAIESGGRSLIEGYQNWVSDLTARRPVPSQVDTRPFKVGENLAATAGSVVLRTDLFELLQYAPQTEKVYERPVLVIPSIINKYYAFDLAPGRSLIEHLIKNQMTVFTIVWRNPKPEHDNWGMDAYMEAMDQAVRAVQDITGVKDPHLFGVCGACPLVVSLAGYYTAKEERNIGSLALFVGPLDMKALGDAPTIGDFMDARVTRVNKGFVKKSDRISADEFTLLFAMLRPNDLIWNYWVNNYLMGEGPPAFDVLAWNSDATGMTAQFNRDFNAFIARNPLVTPRAQTFRDTPIADISRFDFDSYVVGARTDHICPWPTVYRSAQMLGDRCQFVLGGSGHIQTIVSPPGSPKAFYFTNPDMSGDAQSWFEGAKKVQDTWWTHYVAWYHARSGALVDAPAKPGDSAHPPLGAAPGAYVYEKAS</sequence>
<evidence type="ECO:0000313" key="5">
    <source>
        <dbReference type="Proteomes" id="UP001595704"/>
    </source>
</evidence>
<proteinExistence type="predicted"/>
<evidence type="ECO:0000313" key="4">
    <source>
        <dbReference type="EMBL" id="MFC3639365.1"/>
    </source>
</evidence>
<evidence type="ECO:0000256" key="1">
    <source>
        <dbReference type="ARBA" id="ARBA00022679"/>
    </source>
</evidence>
<evidence type="ECO:0000259" key="3">
    <source>
        <dbReference type="Pfam" id="PF07167"/>
    </source>
</evidence>
<name>A0ABV7ULP9_9HYPH</name>
<dbReference type="InterPro" id="IPR010941">
    <property type="entry name" value="PhaC_N"/>
</dbReference>
<organism evidence="4 5">
    <name type="scientific">Camelimonas fluminis</name>
    <dbReference type="NCBI Taxonomy" id="1576911"/>
    <lineage>
        <taxon>Bacteria</taxon>
        <taxon>Pseudomonadati</taxon>
        <taxon>Pseudomonadota</taxon>
        <taxon>Alphaproteobacteria</taxon>
        <taxon>Hyphomicrobiales</taxon>
        <taxon>Chelatococcaceae</taxon>
        <taxon>Camelimonas</taxon>
    </lineage>
</organism>
<gene>
    <name evidence="4" type="ORF">ACFONL_18675</name>
</gene>
<reference evidence="5" key="1">
    <citation type="journal article" date="2019" name="Int. J. Syst. Evol. Microbiol.">
        <title>The Global Catalogue of Microorganisms (GCM) 10K type strain sequencing project: providing services to taxonomists for standard genome sequencing and annotation.</title>
        <authorList>
            <consortium name="The Broad Institute Genomics Platform"/>
            <consortium name="The Broad Institute Genome Sequencing Center for Infectious Disease"/>
            <person name="Wu L."/>
            <person name="Ma J."/>
        </authorList>
    </citation>
    <scope>NUCLEOTIDE SEQUENCE [LARGE SCALE GENOMIC DNA]</scope>
    <source>
        <strain evidence="5">KCTC 42282</strain>
    </source>
</reference>
<evidence type="ECO:0000256" key="2">
    <source>
        <dbReference type="ARBA" id="ARBA00023315"/>
    </source>
</evidence>
<keyword evidence="4" id="KW-0378">Hydrolase</keyword>
<dbReference type="Proteomes" id="UP001595704">
    <property type="component" value="Unassembled WGS sequence"/>
</dbReference>
<dbReference type="InterPro" id="IPR051321">
    <property type="entry name" value="PHA/PHB_synthase"/>
</dbReference>
<protein>
    <submittedName>
        <fullName evidence="4">Alpha/beta fold hydrolase</fullName>
    </submittedName>
</protein>
<dbReference type="EMBL" id="JBHRYC010000093">
    <property type="protein sequence ID" value="MFC3639365.1"/>
    <property type="molecule type" value="Genomic_DNA"/>
</dbReference>
<dbReference type="Pfam" id="PF07167">
    <property type="entry name" value="PhaC_N"/>
    <property type="match status" value="1"/>
</dbReference>
<dbReference type="GO" id="GO:0016787">
    <property type="term" value="F:hydrolase activity"/>
    <property type="evidence" value="ECO:0007669"/>
    <property type="project" value="UniProtKB-KW"/>
</dbReference>
<dbReference type="RefSeq" id="WP_191319329.1">
    <property type="nucleotide sequence ID" value="NZ_BNCG01000007.1"/>
</dbReference>
<dbReference type="PANTHER" id="PTHR36837:SF5">
    <property type="entry name" value="POLY-3-HYDROXYBUTYRATE SYNTHASE"/>
    <property type="match status" value="1"/>
</dbReference>
<dbReference type="Gene3D" id="3.40.50.1820">
    <property type="entry name" value="alpha/beta hydrolase"/>
    <property type="match status" value="1"/>
</dbReference>
<dbReference type="InterPro" id="IPR029058">
    <property type="entry name" value="AB_hydrolase_fold"/>
</dbReference>
<dbReference type="PANTHER" id="PTHR36837">
    <property type="entry name" value="POLY(3-HYDROXYALKANOATE) POLYMERASE SUBUNIT PHAC"/>
    <property type="match status" value="1"/>
</dbReference>
<feature type="domain" description="Poly-beta-hydroxybutyrate polymerase N-terminal" evidence="3">
    <location>
        <begin position="79"/>
        <end position="246"/>
    </location>
</feature>
<keyword evidence="1" id="KW-0808">Transferase</keyword>
<accession>A0ABV7ULP9</accession>
<dbReference type="SUPFAM" id="SSF53474">
    <property type="entry name" value="alpha/beta-Hydrolases"/>
    <property type="match status" value="1"/>
</dbReference>
<keyword evidence="2" id="KW-0012">Acyltransferase</keyword>